<keyword evidence="6" id="KW-1133">Transmembrane helix</keyword>
<gene>
    <name evidence="8" type="ORF">METZ01_LOCUS350461</name>
</gene>
<comment type="cofactor">
    <cofactor evidence="1">
        <name>[4Fe-4S] cluster</name>
        <dbReference type="ChEBI" id="CHEBI:49883"/>
    </cofactor>
</comment>
<dbReference type="GO" id="GO:0046872">
    <property type="term" value="F:metal ion binding"/>
    <property type="evidence" value="ECO:0007669"/>
    <property type="project" value="UniProtKB-KW"/>
</dbReference>
<organism evidence="8">
    <name type="scientific">marine metagenome</name>
    <dbReference type="NCBI Taxonomy" id="408172"/>
    <lineage>
        <taxon>unclassified sequences</taxon>
        <taxon>metagenomes</taxon>
        <taxon>ecological metagenomes</taxon>
    </lineage>
</organism>
<evidence type="ECO:0000256" key="5">
    <source>
        <dbReference type="ARBA" id="ARBA00023014"/>
    </source>
</evidence>
<dbReference type="SFLD" id="SFLDS00029">
    <property type="entry name" value="Radical_SAM"/>
    <property type="match status" value="1"/>
</dbReference>
<evidence type="ECO:0000256" key="2">
    <source>
        <dbReference type="ARBA" id="ARBA00022691"/>
    </source>
</evidence>
<dbReference type="PROSITE" id="PS51332">
    <property type="entry name" value="B12_BINDING"/>
    <property type="match status" value="1"/>
</dbReference>
<dbReference type="PANTHER" id="PTHR43409">
    <property type="entry name" value="ANAEROBIC MAGNESIUM-PROTOPORPHYRIN IX MONOMETHYL ESTER CYCLASE-RELATED"/>
    <property type="match status" value="1"/>
</dbReference>
<sequence length="266" mass="30552">MNEKIPSKNKILLIWPFNGYDGATVPLCYIYLIPMLRKSYQIKFLDCALHEIHPDSKKFTEIIKDFKPDVVGISAWTIHKKMATTTLKKVKEIDKNIVTIAGGPHFTGSADYSLKNDQGIIDYVLKGEAEFTLKQFLDVISKTNFSEDDLKKIDGLCFIKSDGSIHETPMTFPPTLDDFGQPDYSVIDIHAYLKKGYFYRIHKKTHAPILSTRGCPYTCDYCAAPYLNGRGIRKHSLEYLKKLIKNLYDNYGIRHFNIIDDNFTFD</sequence>
<evidence type="ECO:0000259" key="7">
    <source>
        <dbReference type="PROSITE" id="PS51332"/>
    </source>
</evidence>
<dbReference type="GO" id="GO:0031419">
    <property type="term" value="F:cobalamin binding"/>
    <property type="evidence" value="ECO:0007669"/>
    <property type="project" value="InterPro"/>
</dbReference>
<protein>
    <recommendedName>
        <fullName evidence="7">B12-binding domain-containing protein</fullName>
    </recommendedName>
</protein>
<keyword evidence="3" id="KW-0479">Metal-binding</keyword>
<dbReference type="SFLD" id="SFLDG01082">
    <property type="entry name" value="B12-binding_domain_containing"/>
    <property type="match status" value="1"/>
</dbReference>
<dbReference type="InterPro" id="IPR006158">
    <property type="entry name" value="Cobalamin-bd"/>
</dbReference>
<evidence type="ECO:0000256" key="3">
    <source>
        <dbReference type="ARBA" id="ARBA00022723"/>
    </source>
</evidence>
<evidence type="ECO:0000256" key="1">
    <source>
        <dbReference type="ARBA" id="ARBA00001966"/>
    </source>
</evidence>
<feature type="non-terminal residue" evidence="8">
    <location>
        <position position="266"/>
    </location>
</feature>
<dbReference type="GO" id="GO:0003824">
    <property type="term" value="F:catalytic activity"/>
    <property type="evidence" value="ECO:0007669"/>
    <property type="project" value="InterPro"/>
</dbReference>
<dbReference type="AlphaFoldDB" id="A0A382RKG1"/>
<evidence type="ECO:0000313" key="8">
    <source>
        <dbReference type="EMBL" id="SVC97607.1"/>
    </source>
</evidence>
<dbReference type="Gene3D" id="3.80.30.20">
    <property type="entry name" value="tm_1862 like domain"/>
    <property type="match status" value="1"/>
</dbReference>
<dbReference type="SUPFAM" id="SSF52242">
    <property type="entry name" value="Cobalamin (vitamin B12)-binding domain"/>
    <property type="match status" value="1"/>
</dbReference>
<dbReference type="InterPro" id="IPR058240">
    <property type="entry name" value="rSAM_sf"/>
</dbReference>
<evidence type="ECO:0000256" key="4">
    <source>
        <dbReference type="ARBA" id="ARBA00023004"/>
    </source>
</evidence>
<dbReference type="GO" id="GO:0051536">
    <property type="term" value="F:iron-sulfur cluster binding"/>
    <property type="evidence" value="ECO:0007669"/>
    <property type="project" value="UniProtKB-KW"/>
</dbReference>
<feature type="transmembrane region" description="Helical" evidence="6">
    <location>
        <begin position="12"/>
        <end position="33"/>
    </location>
</feature>
<dbReference type="SUPFAM" id="SSF102114">
    <property type="entry name" value="Radical SAM enzymes"/>
    <property type="match status" value="1"/>
</dbReference>
<evidence type="ECO:0000256" key="6">
    <source>
        <dbReference type="SAM" id="Phobius"/>
    </source>
</evidence>
<dbReference type="InterPro" id="IPR051198">
    <property type="entry name" value="BchE-like"/>
</dbReference>
<keyword evidence="6" id="KW-0472">Membrane</keyword>
<dbReference type="InterPro" id="IPR036724">
    <property type="entry name" value="Cobalamin-bd_sf"/>
</dbReference>
<proteinExistence type="predicted"/>
<keyword evidence="6" id="KW-0812">Transmembrane</keyword>
<dbReference type="Gene3D" id="3.40.50.280">
    <property type="entry name" value="Cobalamin-binding domain"/>
    <property type="match status" value="1"/>
</dbReference>
<name>A0A382RKG1_9ZZZZ</name>
<dbReference type="EMBL" id="UINC01122039">
    <property type="protein sequence ID" value="SVC97607.1"/>
    <property type="molecule type" value="Genomic_DNA"/>
</dbReference>
<dbReference type="Pfam" id="PF02310">
    <property type="entry name" value="B12-binding"/>
    <property type="match status" value="1"/>
</dbReference>
<reference evidence="8" key="1">
    <citation type="submission" date="2018-05" db="EMBL/GenBank/DDBJ databases">
        <authorList>
            <person name="Lanie J.A."/>
            <person name="Ng W.-L."/>
            <person name="Kazmierczak K.M."/>
            <person name="Andrzejewski T.M."/>
            <person name="Davidsen T.M."/>
            <person name="Wayne K.J."/>
            <person name="Tettelin H."/>
            <person name="Glass J.I."/>
            <person name="Rusch D."/>
            <person name="Podicherti R."/>
            <person name="Tsui H.-C.T."/>
            <person name="Winkler M.E."/>
        </authorList>
    </citation>
    <scope>NUCLEOTIDE SEQUENCE</scope>
</reference>
<dbReference type="InterPro" id="IPR007197">
    <property type="entry name" value="rSAM"/>
</dbReference>
<keyword evidence="4" id="KW-0408">Iron</keyword>
<dbReference type="InterPro" id="IPR023404">
    <property type="entry name" value="rSAM_horseshoe"/>
</dbReference>
<dbReference type="PANTHER" id="PTHR43409:SF7">
    <property type="entry name" value="BLL1977 PROTEIN"/>
    <property type="match status" value="1"/>
</dbReference>
<keyword evidence="5" id="KW-0411">Iron-sulfur</keyword>
<feature type="domain" description="B12-binding" evidence="7">
    <location>
        <begin position="10"/>
        <end position="147"/>
    </location>
</feature>
<dbReference type="CDD" id="cd02068">
    <property type="entry name" value="radical_SAM_B12_BD"/>
    <property type="match status" value="1"/>
</dbReference>
<keyword evidence="2" id="KW-0949">S-adenosyl-L-methionine</keyword>
<accession>A0A382RKG1</accession>